<name>A0ABS7ESQ7_9FLAO</name>
<comment type="caution">
    <text evidence="1">The sequence shown here is derived from an EMBL/GenBank/DDBJ whole genome shotgun (WGS) entry which is preliminary data.</text>
</comment>
<dbReference type="RefSeq" id="WP_220114128.1">
    <property type="nucleotide sequence ID" value="NZ_JAHZSV010000016.1"/>
</dbReference>
<dbReference type="EMBL" id="JAHZSV010000016">
    <property type="protein sequence ID" value="MBW8200646.1"/>
    <property type="molecule type" value="Genomic_DNA"/>
</dbReference>
<reference evidence="1 2" key="1">
    <citation type="submission" date="2021-08" db="EMBL/GenBank/DDBJ databases">
        <title>Muricauda profundi sp. nov., a marine bacterium isolated from deep seawater of the Mariana Trench.</title>
        <authorList>
            <person name="Wei Y."/>
        </authorList>
    </citation>
    <scope>NUCLEOTIDE SEQUENCE [LARGE SCALE GENOMIC DNA]</scope>
    <source>
        <strain evidence="1 2">W52</strain>
    </source>
</reference>
<evidence type="ECO:0000313" key="2">
    <source>
        <dbReference type="Proteomes" id="UP001196136"/>
    </source>
</evidence>
<dbReference type="Pfam" id="PF13595">
    <property type="entry name" value="DUF4138"/>
    <property type="match status" value="1"/>
</dbReference>
<gene>
    <name evidence="1" type="ORF">K1F36_12485</name>
</gene>
<evidence type="ECO:0000313" key="1">
    <source>
        <dbReference type="EMBL" id="MBW8200646.1"/>
    </source>
</evidence>
<protein>
    <submittedName>
        <fullName evidence="1">DUF4138 domain-containing protein</fullName>
    </submittedName>
</protein>
<dbReference type="Proteomes" id="UP001196136">
    <property type="component" value="Unassembled WGS sequence"/>
</dbReference>
<keyword evidence="2" id="KW-1185">Reference proteome</keyword>
<proteinExistence type="predicted"/>
<dbReference type="InterPro" id="IPR022298">
    <property type="entry name" value="Conjug_transposon_TraN"/>
</dbReference>
<organism evidence="1 2">
    <name type="scientific">Flagellimonas abyssi</name>
    <dbReference type="NCBI Taxonomy" id="2864871"/>
    <lineage>
        <taxon>Bacteria</taxon>
        <taxon>Pseudomonadati</taxon>
        <taxon>Bacteroidota</taxon>
        <taxon>Flavobacteriia</taxon>
        <taxon>Flavobacteriales</taxon>
        <taxon>Flavobacteriaceae</taxon>
        <taxon>Flagellimonas</taxon>
    </lineage>
</organism>
<accession>A0ABS7ESQ7</accession>
<sequence length="268" mass="31255">MYLKHLYIFIIISTLSIKAFGQRALDTIYANDNKNVALFFPNPVRKAITGHQNFVFTYDRDNEAHYGLLQATPGQESNLLVITSDGSVYSYNLIYSEDISRYTHFIRTDDRIGYAHPMYEAKNQSYQERDSLTQERESYQRISEMLMTQKPGRLAVRRKNGMLFRLEQMVYQGKQVYFVFQISNRSGIDFEVGALELNIILGSHKKRTAYQETPLGISYVYKRPQIVKKGKIKRFVYVVPKFVLADKERLQVSLYELNGSRLLSLQRP</sequence>